<evidence type="ECO:0000259" key="6">
    <source>
        <dbReference type="Pfam" id="PF00551"/>
    </source>
</evidence>
<dbReference type="Proteomes" id="UP000254575">
    <property type="component" value="Unassembled WGS sequence"/>
</dbReference>
<proteinExistence type="inferred from homology"/>
<reference evidence="8 9" key="1">
    <citation type="submission" date="2018-06" db="EMBL/GenBank/DDBJ databases">
        <authorList>
            <consortium name="Pathogen Informatics"/>
            <person name="Doyle S."/>
        </authorList>
    </citation>
    <scope>NUCLEOTIDE SEQUENCE [LARGE SCALE GENOMIC DNA]</scope>
    <source>
        <strain evidence="8 9">NCTC10717</strain>
    </source>
</reference>
<protein>
    <recommendedName>
        <fullName evidence="2 5">Methionyl-tRNA formyltransferase</fullName>
        <ecNumber evidence="2 5">2.1.2.9</ecNumber>
    </recommendedName>
</protein>
<keyword evidence="3 5" id="KW-0808">Transferase</keyword>
<keyword evidence="9" id="KW-1185">Reference proteome</keyword>
<dbReference type="SUPFAM" id="SSF50486">
    <property type="entry name" value="FMT C-terminal domain-like"/>
    <property type="match status" value="1"/>
</dbReference>
<dbReference type="NCBIfam" id="TIGR00460">
    <property type="entry name" value="fmt"/>
    <property type="match status" value="1"/>
</dbReference>
<organism evidence="8 9">
    <name type="scientific">Suttonella indologenes</name>
    <dbReference type="NCBI Taxonomy" id="13276"/>
    <lineage>
        <taxon>Bacteria</taxon>
        <taxon>Pseudomonadati</taxon>
        <taxon>Pseudomonadota</taxon>
        <taxon>Gammaproteobacteria</taxon>
        <taxon>Cardiobacteriales</taxon>
        <taxon>Cardiobacteriaceae</taxon>
        <taxon>Suttonella</taxon>
    </lineage>
</organism>
<dbReference type="InterPro" id="IPR044135">
    <property type="entry name" value="Met-tRNA-FMT_C"/>
</dbReference>
<name>A0A380MTQ7_9GAMM</name>
<dbReference type="PANTHER" id="PTHR11138">
    <property type="entry name" value="METHIONYL-TRNA FORMYLTRANSFERASE"/>
    <property type="match status" value="1"/>
</dbReference>
<dbReference type="InterPro" id="IPR005794">
    <property type="entry name" value="Fmt"/>
</dbReference>
<dbReference type="InterPro" id="IPR002376">
    <property type="entry name" value="Formyl_transf_N"/>
</dbReference>
<accession>A0A380MTQ7</accession>
<dbReference type="Gene3D" id="3.40.50.12230">
    <property type="match status" value="1"/>
</dbReference>
<comment type="function">
    <text evidence="5">Attaches a formyl group to the free amino group of methionyl-tRNA(fMet). The formyl group appears to play a dual role in the initiator identity of N-formylmethionyl-tRNA by promoting its recognition by IF2 and preventing the misappropriation of this tRNA by the elongation apparatus.</text>
</comment>
<dbReference type="Pfam" id="PF00551">
    <property type="entry name" value="Formyl_trans_N"/>
    <property type="match status" value="1"/>
</dbReference>
<dbReference type="EC" id="2.1.2.9" evidence="2 5"/>
<dbReference type="InterPro" id="IPR041711">
    <property type="entry name" value="Met-tRNA-FMT_N"/>
</dbReference>
<dbReference type="HAMAP" id="MF_00182">
    <property type="entry name" value="Formyl_trans"/>
    <property type="match status" value="1"/>
</dbReference>
<dbReference type="GO" id="GO:0004479">
    <property type="term" value="F:methionyl-tRNA formyltransferase activity"/>
    <property type="evidence" value="ECO:0007669"/>
    <property type="project" value="UniProtKB-UniRule"/>
</dbReference>
<evidence type="ECO:0000256" key="4">
    <source>
        <dbReference type="ARBA" id="ARBA00022917"/>
    </source>
</evidence>
<dbReference type="OrthoDB" id="9802815at2"/>
<evidence type="ECO:0000256" key="3">
    <source>
        <dbReference type="ARBA" id="ARBA00022679"/>
    </source>
</evidence>
<evidence type="ECO:0000259" key="7">
    <source>
        <dbReference type="Pfam" id="PF02911"/>
    </source>
</evidence>
<sequence>MTKPILWFAGTPEFAAHSLAALIEAGYAVSGVLTQPDRPAGRGRKLSPSAVKSLALTHQIPIAQPEKLQADTPPFPELPRPDLVIVAAYGLLLPQWFLDYPRLGCINIHASLLPRWRGAAPIQRAIEAGDKETGIGIMQMDKGLDTGAVWLEKRLEIGDDDAVGLHRRLMQLGAEALLEALPLVLTQAQQPIAQSDEGISYAHKLSKSEAEINWQDDARHILQKIRAFNLFPVAYSALEGENIRIYAAELIEGSAAAPAGSIIAHSKAGIDVVCGKGILRLQLLQFPGKQAISAAQLRNGRDLSGKQFQIKS</sequence>
<dbReference type="AlphaFoldDB" id="A0A380MTQ7"/>
<evidence type="ECO:0000256" key="2">
    <source>
        <dbReference type="ARBA" id="ARBA00012261"/>
    </source>
</evidence>
<dbReference type="InterPro" id="IPR036477">
    <property type="entry name" value="Formyl_transf_N_sf"/>
</dbReference>
<dbReference type="InterPro" id="IPR005793">
    <property type="entry name" value="Formyl_trans_C"/>
</dbReference>
<evidence type="ECO:0000313" key="9">
    <source>
        <dbReference type="Proteomes" id="UP000254575"/>
    </source>
</evidence>
<comment type="catalytic activity">
    <reaction evidence="5">
        <text>L-methionyl-tRNA(fMet) + (6R)-10-formyltetrahydrofolate = N-formyl-L-methionyl-tRNA(fMet) + (6S)-5,6,7,8-tetrahydrofolate + H(+)</text>
        <dbReference type="Rhea" id="RHEA:24380"/>
        <dbReference type="Rhea" id="RHEA-COMP:9952"/>
        <dbReference type="Rhea" id="RHEA-COMP:9953"/>
        <dbReference type="ChEBI" id="CHEBI:15378"/>
        <dbReference type="ChEBI" id="CHEBI:57453"/>
        <dbReference type="ChEBI" id="CHEBI:78530"/>
        <dbReference type="ChEBI" id="CHEBI:78844"/>
        <dbReference type="ChEBI" id="CHEBI:195366"/>
        <dbReference type="EC" id="2.1.2.9"/>
    </reaction>
</comment>
<feature type="domain" description="Formyl transferase C-terminal" evidence="7">
    <location>
        <begin position="204"/>
        <end position="301"/>
    </location>
</feature>
<dbReference type="GO" id="GO:0005829">
    <property type="term" value="C:cytosol"/>
    <property type="evidence" value="ECO:0007669"/>
    <property type="project" value="TreeGrafter"/>
</dbReference>
<feature type="binding site" evidence="5">
    <location>
        <begin position="111"/>
        <end position="114"/>
    </location>
    <ligand>
        <name>(6S)-5,6,7,8-tetrahydrofolate</name>
        <dbReference type="ChEBI" id="CHEBI:57453"/>
    </ligand>
</feature>
<evidence type="ECO:0000313" key="8">
    <source>
        <dbReference type="EMBL" id="SUO95980.1"/>
    </source>
</evidence>
<dbReference type="EMBL" id="UHIA01000004">
    <property type="protein sequence ID" value="SUO95980.1"/>
    <property type="molecule type" value="Genomic_DNA"/>
</dbReference>
<evidence type="ECO:0000256" key="1">
    <source>
        <dbReference type="ARBA" id="ARBA00010699"/>
    </source>
</evidence>
<dbReference type="RefSeq" id="WP_115218094.1">
    <property type="nucleotide sequence ID" value="NZ_UHIA01000004.1"/>
</dbReference>
<comment type="similarity">
    <text evidence="1 5">Belongs to the Fmt family.</text>
</comment>
<feature type="domain" description="Formyl transferase N-terminal" evidence="6">
    <location>
        <begin position="8"/>
        <end position="181"/>
    </location>
</feature>
<gene>
    <name evidence="5 8" type="primary">fmt</name>
    <name evidence="8" type="ORF">NCTC10717_00810</name>
</gene>
<dbReference type="InterPro" id="IPR011034">
    <property type="entry name" value="Formyl_transferase-like_C_sf"/>
</dbReference>
<dbReference type="CDD" id="cd08646">
    <property type="entry name" value="FMT_core_Met-tRNA-FMT_N"/>
    <property type="match status" value="1"/>
</dbReference>
<keyword evidence="4 5" id="KW-0648">Protein biosynthesis</keyword>
<dbReference type="CDD" id="cd08704">
    <property type="entry name" value="Met_tRNA_FMT_C"/>
    <property type="match status" value="1"/>
</dbReference>
<dbReference type="SUPFAM" id="SSF53328">
    <property type="entry name" value="Formyltransferase"/>
    <property type="match status" value="1"/>
</dbReference>
<dbReference type="PANTHER" id="PTHR11138:SF5">
    <property type="entry name" value="METHIONYL-TRNA FORMYLTRANSFERASE, MITOCHONDRIAL"/>
    <property type="match status" value="1"/>
</dbReference>
<dbReference type="Pfam" id="PF02911">
    <property type="entry name" value="Formyl_trans_C"/>
    <property type="match status" value="1"/>
</dbReference>
<evidence type="ECO:0000256" key="5">
    <source>
        <dbReference type="HAMAP-Rule" id="MF_00182"/>
    </source>
</evidence>